<protein>
    <submittedName>
        <fullName evidence="1">Uncharacterized protein</fullName>
    </submittedName>
</protein>
<reference evidence="1 2" key="1">
    <citation type="journal article" date="2010" name="Proc. Natl. Acad. Sci. U.S.A.">
        <title>A Nitrospira metagenome illuminates the physiology and evolution of globally important nitrite-oxidizing bacteria.</title>
        <authorList>
            <person name="Lucker S."/>
            <person name="Wagner M."/>
            <person name="Maixner F."/>
            <person name="Pelletier E."/>
            <person name="Koch H."/>
            <person name="Vacherie B."/>
            <person name="Rattei T."/>
            <person name="Sinninghe Damste J."/>
            <person name="Spieck E."/>
            <person name="Le Paslier D."/>
            <person name="Daims H."/>
        </authorList>
    </citation>
    <scope>NUCLEOTIDE SEQUENCE [LARGE SCALE GENOMIC DNA]</scope>
</reference>
<dbReference type="HOGENOM" id="CLU_3402720_0_0_0"/>
<proteinExistence type="predicted"/>
<dbReference type="KEGG" id="nde:NIDE0174"/>
<gene>
    <name evidence="1" type="ORF">NIDE0174</name>
</gene>
<organism evidence="1 2">
    <name type="scientific">Nitrospira defluvii</name>
    <dbReference type="NCBI Taxonomy" id="330214"/>
    <lineage>
        <taxon>Bacteria</taxon>
        <taxon>Pseudomonadati</taxon>
        <taxon>Nitrospirota</taxon>
        <taxon>Nitrospiria</taxon>
        <taxon>Nitrospirales</taxon>
        <taxon>Nitrospiraceae</taxon>
        <taxon>Nitrospira</taxon>
    </lineage>
</organism>
<accession>D8P9P9</accession>
<dbReference type="EMBL" id="FP929003">
    <property type="protein sequence ID" value="CBK39958.1"/>
    <property type="molecule type" value="Genomic_DNA"/>
</dbReference>
<evidence type="ECO:0000313" key="1">
    <source>
        <dbReference type="EMBL" id="CBK39958.1"/>
    </source>
</evidence>
<dbReference type="AlphaFoldDB" id="D8P9P9"/>
<name>D8P9P9_9BACT</name>
<keyword evidence="2" id="KW-1185">Reference proteome</keyword>
<evidence type="ECO:0000313" key="2">
    <source>
        <dbReference type="Proteomes" id="UP000001660"/>
    </source>
</evidence>
<dbReference type="Proteomes" id="UP000001660">
    <property type="component" value="Chromosome"/>
</dbReference>
<sequence length="30" mass="3485">MVAPAGRARPSELGGYTYTYTYTYKVWLRL</sequence>